<feature type="chain" id="PRO_5023018491" description="Outer membrane beta-barrel protein" evidence="1">
    <location>
        <begin position="21"/>
        <end position="249"/>
    </location>
</feature>
<gene>
    <name evidence="2" type="ORF">FRZ67_01455</name>
</gene>
<dbReference type="RefSeq" id="WP_147187835.1">
    <property type="nucleotide sequence ID" value="NZ_CP042435.1"/>
</dbReference>
<sequence>MKLKFTGIFILLLATTTAIAQQQKALPRSNAFIDLSGTIGSTQGTVAVAYVYNLRTGKNRRLEAGLGLRNTVYLGTKKDFITAGPASLTRTSTTPFLIFFAGQREENFDTLTVQRPFTNSLNATINLGYNISKNFYAGFNIDLIGFTVGSKTSGIFNSNGKTTTEPVAKPAAFNLLLTGDHDYGSLNSEFFLKYKVADRWSVKALYQFIFIEYKTTTMHQIAADGTVITRFRNKANNFGIGVSYSLNKN</sequence>
<protein>
    <recommendedName>
        <fullName evidence="4">Outer membrane beta-barrel protein</fullName>
    </recommendedName>
</protein>
<keyword evidence="3" id="KW-1185">Reference proteome</keyword>
<dbReference type="EMBL" id="CP042435">
    <property type="protein sequence ID" value="QEC66035.1"/>
    <property type="molecule type" value="Genomic_DNA"/>
</dbReference>
<evidence type="ECO:0008006" key="4">
    <source>
        <dbReference type="Google" id="ProtNLM"/>
    </source>
</evidence>
<reference evidence="2 3" key="1">
    <citation type="journal article" date="2016" name="Int. J. Syst. Evol. Microbiol.">
        <title>Panacibacter ginsenosidivorans gen. nov., sp. nov., with ginsenoside converting activity isolated from soil of a ginseng field.</title>
        <authorList>
            <person name="Siddiqi M.Z."/>
            <person name="Muhammad Shafi S."/>
            <person name="Choi K.D."/>
            <person name="Im W.T."/>
        </authorList>
    </citation>
    <scope>NUCLEOTIDE SEQUENCE [LARGE SCALE GENOMIC DNA]</scope>
    <source>
        <strain evidence="2 3">Gsoil1550</strain>
    </source>
</reference>
<evidence type="ECO:0000256" key="1">
    <source>
        <dbReference type="SAM" id="SignalP"/>
    </source>
</evidence>
<proteinExistence type="predicted"/>
<feature type="signal peptide" evidence="1">
    <location>
        <begin position="1"/>
        <end position="20"/>
    </location>
</feature>
<organism evidence="2 3">
    <name type="scientific">Panacibacter ginsenosidivorans</name>
    <dbReference type="NCBI Taxonomy" id="1813871"/>
    <lineage>
        <taxon>Bacteria</taxon>
        <taxon>Pseudomonadati</taxon>
        <taxon>Bacteroidota</taxon>
        <taxon>Chitinophagia</taxon>
        <taxon>Chitinophagales</taxon>
        <taxon>Chitinophagaceae</taxon>
        <taxon>Panacibacter</taxon>
    </lineage>
</organism>
<evidence type="ECO:0000313" key="3">
    <source>
        <dbReference type="Proteomes" id="UP000321533"/>
    </source>
</evidence>
<name>A0A5B8V4S8_9BACT</name>
<evidence type="ECO:0000313" key="2">
    <source>
        <dbReference type="EMBL" id="QEC66035.1"/>
    </source>
</evidence>
<dbReference type="OrthoDB" id="652299at2"/>
<keyword evidence="1" id="KW-0732">Signal</keyword>
<dbReference type="KEGG" id="pgin:FRZ67_01455"/>
<accession>A0A5B8V4S8</accession>
<dbReference type="Proteomes" id="UP000321533">
    <property type="component" value="Chromosome"/>
</dbReference>
<dbReference type="AlphaFoldDB" id="A0A5B8V4S8"/>